<dbReference type="Gene3D" id="2.120.10.30">
    <property type="entry name" value="TolB, C-terminal domain"/>
    <property type="match status" value="3"/>
</dbReference>
<evidence type="ECO:0000256" key="3">
    <source>
        <dbReference type="SAM" id="SignalP"/>
    </source>
</evidence>
<dbReference type="PANTHER" id="PTHR13833">
    <property type="match status" value="1"/>
</dbReference>
<evidence type="ECO:0000313" key="4">
    <source>
        <dbReference type="EMBL" id="MBD1392580.1"/>
    </source>
</evidence>
<dbReference type="EMBL" id="JACWMX010000002">
    <property type="protein sequence ID" value="MBD1392580.1"/>
    <property type="molecule type" value="Genomic_DNA"/>
</dbReference>
<proteinExistence type="predicted"/>
<dbReference type="PROSITE" id="PS51257">
    <property type="entry name" value="PROKAR_LIPOPROTEIN"/>
    <property type="match status" value="1"/>
</dbReference>
<dbReference type="SUPFAM" id="SSF101898">
    <property type="entry name" value="NHL repeat"/>
    <property type="match status" value="1"/>
</dbReference>
<reference evidence="4" key="1">
    <citation type="submission" date="2020-09" db="EMBL/GenBank/DDBJ databases">
        <title>Novel species of Mucilaginibacter isolated from a glacier on the Tibetan Plateau.</title>
        <authorList>
            <person name="Liu Q."/>
            <person name="Xin Y.-H."/>
        </authorList>
    </citation>
    <scope>NUCLEOTIDE SEQUENCE</scope>
    <source>
        <strain evidence="4">ZB1P21</strain>
    </source>
</reference>
<dbReference type="SUPFAM" id="SSF50956">
    <property type="entry name" value="Thermostable phytase (3-phytase)"/>
    <property type="match status" value="1"/>
</dbReference>
<feature type="chain" id="PRO_5037159120" description="NHL repeat-containing protein" evidence="3">
    <location>
        <begin position="26"/>
        <end position="450"/>
    </location>
</feature>
<dbReference type="InterPro" id="IPR001258">
    <property type="entry name" value="NHL_repeat"/>
</dbReference>
<dbReference type="RefSeq" id="WP_191161659.1">
    <property type="nucleotide sequence ID" value="NZ_JACWMX010000002.1"/>
</dbReference>
<comment type="caution">
    <text evidence="4">The sequence shown here is derived from an EMBL/GenBank/DDBJ whole genome shotgun (WGS) entry which is preliminary data.</text>
</comment>
<keyword evidence="1" id="KW-0677">Repeat</keyword>
<dbReference type="InterPro" id="IPR011042">
    <property type="entry name" value="6-blade_b-propeller_TolB-like"/>
</dbReference>
<protein>
    <recommendedName>
        <fullName evidence="6">NHL repeat-containing protein</fullName>
    </recommendedName>
</protein>
<feature type="signal peptide" evidence="3">
    <location>
        <begin position="1"/>
        <end position="25"/>
    </location>
</feature>
<evidence type="ECO:0000256" key="1">
    <source>
        <dbReference type="ARBA" id="ARBA00022737"/>
    </source>
</evidence>
<organism evidence="4 5">
    <name type="scientific">Mucilaginibacter glaciei</name>
    <dbReference type="NCBI Taxonomy" id="2772109"/>
    <lineage>
        <taxon>Bacteria</taxon>
        <taxon>Pseudomonadati</taxon>
        <taxon>Bacteroidota</taxon>
        <taxon>Sphingobacteriia</taxon>
        <taxon>Sphingobacteriales</taxon>
        <taxon>Sphingobacteriaceae</taxon>
        <taxon>Mucilaginibacter</taxon>
    </lineage>
</organism>
<sequence>MKKTSTQIKVLLIVLIAGLSACVKSTVTPPTLVELVTSDVIIDPTSTIAYTSAYLSGGTATVTAYGVCWSATNQTPTIADSKTSETLTLLSFNSTLTGLALNTTYYMRAYATNSAGTGYGSVIKFTTGADLSNVYRNVSTLAGTTTAGFANGTGTSASLNSPMGMVTDAAGNIYVCDSFNSAIRKITPAGVVTTIAGTGSLGYVDGPGTTAQFYSPSGLALDAAGNLYVADRGNNMIRKITTAGVVSTFAGSGNAGYADGTGLAATFNTPSGLAFDAAGNLFVADFGNNLIRKITAAGVVTTVVGTRAAGYAFGTGTAAILNKPNSIAFDANGNMYVTEQYNNAIRKITPDYVVTTYAGGPSSTIIGSPSAVAINAAGNMFITDFAGRVLQISAGKILTVLAGTSGSIGSTDGPGANANFSSPSGIALDATGNIYVGDFANNLIRKVGAN</sequence>
<accession>A0A926NRI2</accession>
<keyword evidence="3" id="KW-0732">Signal</keyword>
<dbReference type="Proteomes" id="UP000619078">
    <property type="component" value="Unassembled WGS sequence"/>
</dbReference>
<gene>
    <name evidence="4" type="ORF">IDJ76_05690</name>
</gene>
<feature type="repeat" description="NHL" evidence="2">
    <location>
        <begin position="207"/>
        <end position="243"/>
    </location>
</feature>
<keyword evidence="5" id="KW-1185">Reference proteome</keyword>
<evidence type="ECO:0000256" key="2">
    <source>
        <dbReference type="PROSITE-ProRule" id="PRU00504"/>
    </source>
</evidence>
<dbReference type="AlphaFoldDB" id="A0A926NRI2"/>
<evidence type="ECO:0000313" key="5">
    <source>
        <dbReference type="Proteomes" id="UP000619078"/>
    </source>
</evidence>
<dbReference type="PANTHER" id="PTHR13833:SF71">
    <property type="entry name" value="NHL DOMAIN-CONTAINING PROTEIN"/>
    <property type="match status" value="1"/>
</dbReference>
<dbReference type="Pfam" id="PF01436">
    <property type="entry name" value="NHL"/>
    <property type="match status" value="3"/>
</dbReference>
<name>A0A926NRI2_9SPHI</name>
<dbReference type="CDD" id="cd14953">
    <property type="entry name" value="NHL_like_1"/>
    <property type="match status" value="1"/>
</dbReference>
<dbReference type="PROSITE" id="PS51125">
    <property type="entry name" value="NHL"/>
    <property type="match status" value="1"/>
</dbReference>
<evidence type="ECO:0008006" key="6">
    <source>
        <dbReference type="Google" id="ProtNLM"/>
    </source>
</evidence>